<keyword evidence="3" id="KW-1185">Reference proteome</keyword>
<gene>
    <name evidence="2" type="ORF">JI746_00030</name>
</gene>
<keyword evidence="1" id="KW-0732">Signal</keyword>
<sequence length="130" mass="13422">MKASLASTFAYLGSVAAATLAAAAFMTGEARAEGPIEVLPAFTGTLSRAEVRSALMAHPAQLTSAASEWRLQQGETLMAGSSTTRAQVRAEYIASREQVRAMNGEDGGAAYLASAGRQARVTVIAGNGMR</sequence>
<proteinExistence type="predicted"/>
<dbReference type="EMBL" id="JAEQND010000001">
    <property type="protein sequence ID" value="MBL0423480.1"/>
    <property type="molecule type" value="Genomic_DNA"/>
</dbReference>
<comment type="caution">
    <text evidence="2">The sequence shown here is derived from an EMBL/GenBank/DDBJ whole genome shotgun (WGS) entry which is preliminary data.</text>
</comment>
<evidence type="ECO:0000313" key="3">
    <source>
        <dbReference type="Proteomes" id="UP000622707"/>
    </source>
</evidence>
<dbReference type="RefSeq" id="WP_201686734.1">
    <property type="nucleotide sequence ID" value="NZ_JAEQND010000001.1"/>
</dbReference>
<evidence type="ECO:0000313" key="2">
    <source>
        <dbReference type="EMBL" id="MBL0423480.1"/>
    </source>
</evidence>
<name>A0ABS1JI50_9BURK</name>
<evidence type="ECO:0000256" key="1">
    <source>
        <dbReference type="SAM" id="SignalP"/>
    </source>
</evidence>
<reference evidence="2 3" key="1">
    <citation type="journal article" date="2017" name="Int. J. Syst. Evol. Microbiol.">
        <title>Ramlibacter alkalitolerans sp. nov., alkali-tolerant bacterium isolated from soil of ginseng.</title>
        <authorList>
            <person name="Lee D.H."/>
            <person name="Cha C.J."/>
        </authorList>
    </citation>
    <scope>NUCLEOTIDE SEQUENCE [LARGE SCALE GENOMIC DNA]</scope>
    <source>
        <strain evidence="2 3">KACC 19305</strain>
    </source>
</reference>
<protein>
    <recommendedName>
        <fullName evidence="4">DUF4148 domain-containing protein</fullName>
    </recommendedName>
</protein>
<organism evidence="2 3">
    <name type="scientific">Ramlibacter alkalitolerans</name>
    <dbReference type="NCBI Taxonomy" id="2039631"/>
    <lineage>
        <taxon>Bacteria</taxon>
        <taxon>Pseudomonadati</taxon>
        <taxon>Pseudomonadota</taxon>
        <taxon>Betaproteobacteria</taxon>
        <taxon>Burkholderiales</taxon>
        <taxon>Comamonadaceae</taxon>
        <taxon>Ramlibacter</taxon>
    </lineage>
</organism>
<accession>A0ABS1JI50</accession>
<dbReference type="Proteomes" id="UP000622707">
    <property type="component" value="Unassembled WGS sequence"/>
</dbReference>
<evidence type="ECO:0008006" key="4">
    <source>
        <dbReference type="Google" id="ProtNLM"/>
    </source>
</evidence>
<feature type="signal peptide" evidence="1">
    <location>
        <begin position="1"/>
        <end position="32"/>
    </location>
</feature>
<feature type="chain" id="PRO_5046070662" description="DUF4148 domain-containing protein" evidence="1">
    <location>
        <begin position="33"/>
        <end position="130"/>
    </location>
</feature>